<dbReference type="Proteomes" id="UP001150062">
    <property type="component" value="Unassembled WGS sequence"/>
</dbReference>
<feature type="chain" id="PRO_5045552522" evidence="1">
    <location>
        <begin position="23"/>
        <end position="629"/>
    </location>
</feature>
<gene>
    <name evidence="2" type="ORF">M0813_08009</name>
</gene>
<dbReference type="EMBL" id="JAOAOG010000323">
    <property type="protein sequence ID" value="KAJ6229092.1"/>
    <property type="molecule type" value="Genomic_DNA"/>
</dbReference>
<evidence type="ECO:0000313" key="3">
    <source>
        <dbReference type="Proteomes" id="UP001150062"/>
    </source>
</evidence>
<name>A0ABQ8X8V0_9EUKA</name>
<evidence type="ECO:0000313" key="2">
    <source>
        <dbReference type="EMBL" id="KAJ6229092.1"/>
    </source>
</evidence>
<sequence length="629" mass="72976">MKVLYSLIIFFTFLLIIPHALGGKRQEEMPGTVFETLLEKITSLQQQKESKYFFPFSWYKQKGLFESWIHLNMAGDELMKIIRDDVKFYDNNFFVTGWVVQILVETHRLQTVNVDSKVIEMALETLLKYSDQNHPDIPMISFWPQTKKDNIWYAYPQNLIDPMKESGGFLNMIRKFLTSLHLDGLWDKLKPIFEMVTMSEDAFNIPTDSDDTSINFALGASLYDAQKEFPDMFNLWNTGSNRNLHLAVKEIVKYSYQPLSKSLDDSILDPRSYLFMHDFLHTSAVNTPDFKLSATWLLNLTQDRQFFHKKLAMPFNVNNVDISVCSNFLYGVTHLATSNIVPLSSWLSEEVKQMIYNNVQYIQWVIKSGRVGERPDIGLTYYPPLYDFYWFASRTLSLLSTEGQNFPDPIFEKIFYILQDTFENEATPQLLNRGHTKGDYLFWDDFLGVNDTNISGKPINRAEDRLFTTSIVLNALIDTWSTRTSDYKYVWKQKTPQDVKKMIKMAANWITKEGIDDYKPENAFFSGSVKGGGTLPAYYPTNYIKYLNGTAPPPNPSMKYFTPELINAMKGIVDQDTYEKMLNEMHFGSETPRKQVPYNGKIPWPYWSSPALTYSVSLLGISKYEHLKD</sequence>
<protein>
    <submittedName>
        <fullName evidence="2">Uncharacterized protein</fullName>
    </submittedName>
</protein>
<keyword evidence="1" id="KW-0732">Signal</keyword>
<accession>A0ABQ8X8V0</accession>
<feature type="signal peptide" evidence="1">
    <location>
        <begin position="1"/>
        <end position="22"/>
    </location>
</feature>
<proteinExistence type="predicted"/>
<evidence type="ECO:0000256" key="1">
    <source>
        <dbReference type="SAM" id="SignalP"/>
    </source>
</evidence>
<reference evidence="2" key="1">
    <citation type="submission" date="2022-08" db="EMBL/GenBank/DDBJ databases">
        <title>Novel sulfate-reducing endosymbionts in the free-living metamonad Anaeramoeba.</title>
        <authorList>
            <person name="Jerlstrom-Hultqvist J."/>
            <person name="Cepicka I."/>
            <person name="Gallot-Lavallee L."/>
            <person name="Salas-Leiva D."/>
            <person name="Curtis B.A."/>
            <person name="Zahonova K."/>
            <person name="Pipaliya S."/>
            <person name="Dacks J."/>
            <person name="Roger A.J."/>
        </authorList>
    </citation>
    <scope>NUCLEOTIDE SEQUENCE</scope>
    <source>
        <strain evidence="2">Schooner1</strain>
    </source>
</reference>
<organism evidence="2 3">
    <name type="scientific">Anaeramoeba flamelloides</name>
    <dbReference type="NCBI Taxonomy" id="1746091"/>
    <lineage>
        <taxon>Eukaryota</taxon>
        <taxon>Metamonada</taxon>
        <taxon>Anaeramoebidae</taxon>
        <taxon>Anaeramoeba</taxon>
    </lineage>
</organism>
<keyword evidence="3" id="KW-1185">Reference proteome</keyword>
<comment type="caution">
    <text evidence="2">The sequence shown here is derived from an EMBL/GenBank/DDBJ whole genome shotgun (WGS) entry which is preliminary data.</text>
</comment>